<dbReference type="FunFam" id="3.40.50.300:FF:001320">
    <property type="entry name" value="Heme ABC transporter ATP-binding protein"/>
    <property type="match status" value="1"/>
</dbReference>
<feature type="domain" description="ABC transporter" evidence="4">
    <location>
        <begin position="329"/>
        <end position="532"/>
    </location>
</feature>
<dbReference type="GO" id="GO:0016887">
    <property type="term" value="F:ATP hydrolysis activity"/>
    <property type="evidence" value="ECO:0007669"/>
    <property type="project" value="InterPro"/>
</dbReference>
<evidence type="ECO:0000313" key="8">
    <source>
        <dbReference type="Proteomes" id="UP000564629"/>
    </source>
</evidence>
<keyword evidence="2" id="KW-0547">Nucleotide-binding</keyword>
<dbReference type="GO" id="GO:0005524">
    <property type="term" value="F:ATP binding"/>
    <property type="evidence" value="ECO:0007669"/>
    <property type="project" value="UniProtKB-KW"/>
</dbReference>
<dbReference type="SMART" id="SM00382">
    <property type="entry name" value="AAA"/>
    <property type="match status" value="2"/>
</dbReference>
<evidence type="ECO:0000256" key="1">
    <source>
        <dbReference type="ARBA" id="ARBA00022737"/>
    </source>
</evidence>
<evidence type="ECO:0000256" key="3">
    <source>
        <dbReference type="ARBA" id="ARBA00022840"/>
    </source>
</evidence>
<dbReference type="SUPFAM" id="SSF52540">
    <property type="entry name" value="P-loop containing nucleoside triphosphate hydrolases"/>
    <property type="match status" value="2"/>
</dbReference>
<dbReference type="AlphaFoldDB" id="A0A511FG65"/>
<dbReference type="EMBL" id="BJVQ01000068">
    <property type="protein sequence ID" value="GEL48235.1"/>
    <property type="molecule type" value="Genomic_DNA"/>
</dbReference>
<organism evidence="5 7">
    <name type="scientific">Cellulomonas hominis</name>
    <dbReference type="NCBI Taxonomy" id="156981"/>
    <lineage>
        <taxon>Bacteria</taxon>
        <taxon>Bacillati</taxon>
        <taxon>Actinomycetota</taxon>
        <taxon>Actinomycetes</taxon>
        <taxon>Micrococcales</taxon>
        <taxon>Cellulomonadaceae</taxon>
        <taxon>Cellulomonas</taxon>
    </lineage>
</organism>
<evidence type="ECO:0000256" key="2">
    <source>
        <dbReference type="ARBA" id="ARBA00022741"/>
    </source>
</evidence>
<accession>A0A511FG65</accession>
<protein>
    <submittedName>
        <fullName evidence="5 6">ABC transporter</fullName>
    </submittedName>
</protein>
<dbReference type="Pfam" id="PF00005">
    <property type="entry name" value="ABC_tran"/>
    <property type="match status" value="2"/>
</dbReference>
<dbReference type="CDD" id="cd03221">
    <property type="entry name" value="ABCF_EF-3"/>
    <property type="match status" value="1"/>
</dbReference>
<dbReference type="InterPro" id="IPR003439">
    <property type="entry name" value="ABC_transporter-like_ATP-bd"/>
</dbReference>
<reference evidence="5 7" key="1">
    <citation type="submission" date="2019-07" db="EMBL/GenBank/DDBJ databases">
        <title>Whole genome shotgun sequence of Cellulomonas hominis NBRC 16055.</title>
        <authorList>
            <person name="Hosoyama A."/>
            <person name="Uohara A."/>
            <person name="Ohji S."/>
            <person name="Ichikawa N."/>
        </authorList>
    </citation>
    <scope>NUCLEOTIDE SEQUENCE [LARGE SCALE GENOMIC DNA]</scope>
    <source>
        <strain evidence="5 7">NBRC 16055</strain>
    </source>
</reference>
<sequence length="533" mass="56673">MSKPAIVLHDVTFAWPDGAVALAHLDGTLTTGRTGLVGRNGAGKSTLLRLVAGLLAPSSGRVETTGDVGYLPQTLTLRRDATVAELLGIDGVLAALRAIEAGDVDERHFDAVGDDWAVESRADEALHQIGLGGTDLDRRVAEVSGGEAMLIALTGLRLRRTPITLLDEPTNNLDRPTRARLAELVDQWPGTLVVVSHDLELLEHMDATAELHDGALDTYGGPYSAWREHRDQEQAAAVQAARSAQQALRVEKRQRVEAETTLARRARTARATQASGGIPKILAGNRASRAQASAGALRSTLDGRVEAARAAVDAADARVRDDEHIHLVLPDPGVPRGRRLAELHDEDRTLVVQGPERVALVGPNGSGKSTLLAQVVHGTAPVPGRPHGRLLTDRVGYLPQRLDGLDDDAGALENVRAVAPGTPPGTIRNQLARLLLRGDAADRPVRTLSGGERFRVALARLLLAEPPAQLLVLDEPTNNLDIASVERLAEALDAYRGALLVVSHDAAFLRRIGVGSVVELDGNGRMRQVGEVG</sequence>
<gene>
    <name evidence="5" type="ORF">CHO01_33510</name>
    <name evidence="6" type="ORF">HNR08_000204</name>
</gene>
<keyword evidence="3" id="KW-0067">ATP-binding</keyword>
<dbReference type="InterPro" id="IPR027417">
    <property type="entry name" value="P-loop_NTPase"/>
</dbReference>
<evidence type="ECO:0000313" key="5">
    <source>
        <dbReference type="EMBL" id="GEL48235.1"/>
    </source>
</evidence>
<dbReference type="EMBL" id="JACHDN010000001">
    <property type="protein sequence ID" value="MBB5471468.1"/>
    <property type="molecule type" value="Genomic_DNA"/>
</dbReference>
<dbReference type="PANTHER" id="PTHR19211:SF6">
    <property type="entry name" value="BLL7188 PROTEIN"/>
    <property type="match status" value="1"/>
</dbReference>
<comment type="caution">
    <text evidence="5">The sequence shown here is derived from an EMBL/GenBank/DDBJ whole genome shotgun (WGS) entry which is preliminary data.</text>
</comment>
<feature type="domain" description="ABC transporter" evidence="4">
    <location>
        <begin position="6"/>
        <end position="238"/>
    </location>
</feature>
<evidence type="ECO:0000313" key="6">
    <source>
        <dbReference type="EMBL" id="MBB5471468.1"/>
    </source>
</evidence>
<dbReference type="OrthoDB" id="4797497at2"/>
<name>A0A511FG65_9CELL</name>
<evidence type="ECO:0000259" key="4">
    <source>
        <dbReference type="PROSITE" id="PS50893"/>
    </source>
</evidence>
<reference evidence="6 8" key="2">
    <citation type="submission" date="2020-08" db="EMBL/GenBank/DDBJ databases">
        <title>Sequencing the genomes of 1000 actinobacteria strains.</title>
        <authorList>
            <person name="Klenk H.-P."/>
        </authorList>
    </citation>
    <scope>NUCLEOTIDE SEQUENCE [LARGE SCALE GENOMIC DNA]</scope>
    <source>
        <strain evidence="6 8">DSM 9581</strain>
    </source>
</reference>
<dbReference type="PROSITE" id="PS50893">
    <property type="entry name" value="ABC_TRANSPORTER_2"/>
    <property type="match status" value="2"/>
</dbReference>
<dbReference type="Gene3D" id="3.40.50.300">
    <property type="entry name" value="P-loop containing nucleotide triphosphate hydrolases"/>
    <property type="match status" value="2"/>
</dbReference>
<dbReference type="InterPro" id="IPR050611">
    <property type="entry name" value="ABCF"/>
</dbReference>
<dbReference type="PANTHER" id="PTHR19211">
    <property type="entry name" value="ATP-BINDING TRANSPORT PROTEIN-RELATED"/>
    <property type="match status" value="1"/>
</dbReference>
<dbReference type="InterPro" id="IPR003593">
    <property type="entry name" value="AAA+_ATPase"/>
</dbReference>
<dbReference type="Proteomes" id="UP000564629">
    <property type="component" value="Unassembled WGS sequence"/>
</dbReference>
<keyword evidence="1" id="KW-0677">Repeat</keyword>
<dbReference type="Proteomes" id="UP000321723">
    <property type="component" value="Unassembled WGS sequence"/>
</dbReference>
<evidence type="ECO:0000313" key="7">
    <source>
        <dbReference type="Proteomes" id="UP000321723"/>
    </source>
</evidence>
<proteinExistence type="predicted"/>
<dbReference type="RefSeq" id="WP_146840089.1">
    <property type="nucleotide sequence ID" value="NZ_BJVQ01000068.1"/>
</dbReference>
<keyword evidence="7" id="KW-1185">Reference proteome</keyword>